<name>A0A9P5P7R8_9AGAR</name>
<dbReference type="EMBL" id="JADNRY010000405">
    <property type="protein sequence ID" value="KAF9056950.1"/>
    <property type="molecule type" value="Genomic_DNA"/>
</dbReference>
<proteinExistence type="predicted"/>
<evidence type="ECO:0000313" key="3">
    <source>
        <dbReference type="Proteomes" id="UP000772434"/>
    </source>
</evidence>
<feature type="region of interest" description="Disordered" evidence="1">
    <location>
        <begin position="108"/>
        <end position="128"/>
    </location>
</feature>
<feature type="compositionally biased region" description="Basic and acidic residues" evidence="1">
    <location>
        <begin position="204"/>
        <end position="219"/>
    </location>
</feature>
<reference evidence="2" key="1">
    <citation type="submission" date="2020-11" db="EMBL/GenBank/DDBJ databases">
        <authorList>
            <consortium name="DOE Joint Genome Institute"/>
            <person name="Ahrendt S."/>
            <person name="Riley R."/>
            <person name="Andreopoulos W."/>
            <person name="Labutti K."/>
            <person name="Pangilinan J."/>
            <person name="Ruiz-Duenas F.J."/>
            <person name="Barrasa J.M."/>
            <person name="Sanchez-Garcia M."/>
            <person name="Camarero S."/>
            <person name="Miyauchi S."/>
            <person name="Serrano A."/>
            <person name="Linde D."/>
            <person name="Babiker R."/>
            <person name="Drula E."/>
            <person name="Ayuso-Fernandez I."/>
            <person name="Pacheco R."/>
            <person name="Padilla G."/>
            <person name="Ferreira P."/>
            <person name="Barriuso J."/>
            <person name="Kellner H."/>
            <person name="Castanera R."/>
            <person name="Alfaro M."/>
            <person name="Ramirez L."/>
            <person name="Pisabarro A.G."/>
            <person name="Kuo A."/>
            <person name="Tritt A."/>
            <person name="Lipzen A."/>
            <person name="He G."/>
            <person name="Yan M."/>
            <person name="Ng V."/>
            <person name="Cullen D."/>
            <person name="Martin F."/>
            <person name="Rosso M.-N."/>
            <person name="Henrissat B."/>
            <person name="Hibbett D."/>
            <person name="Martinez A.T."/>
            <person name="Grigoriev I.V."/>
        </authorList>
    </citation>
    <scope>NUCLEOTIDE SEQUENCE</scope>
    <source>
        <strain evidence="2">AH 40177</strain>
    </source>
</reference>
<comment type="caution">
    <text evidence="2">The sequence shown here is derived from an EMBL/GenBank/DDBJ whole genome shotgun (WGS) entry which is preliminary data.</text>
</comment>
<keyword evidence="3" id="KW-1185">Reference proteome</keyword>
<dbReference type="Proteomes" id="UP000772434">
    <property type="component" value="Unassembled WGS sequence"/>
</dbReference>
<gene>
    <name evidence="2" type="ORF">BDP27DRAFT_1433148</name>
</gene>
<feature type="compositionally biased region" description="Basic and acidic residues" evidence="1">
    <location>
        <begin position="117"/>
        <end position="128"/>
    </location>
</feature>
<evidence type="ECO:0000313" key="2">
    <source>
        <dbReference type="EMBL" id="KAF9056950.1"/>
    </source>
</evidence>
<dbReference type="OrthoDB" id="3257409at2759"/>
<protein>
    <submittedName>
        <fullName evidence="2">Uncharacterized protein</fullName>
    </submittedName>
</protein>
<feature type="region of interest" description="Disordered" evidence="1">
    <location>
        <begin position="18"/>
        <end position="94"/>
    </location>
</feature>
<dbReference type="AlphaFoldDB" id="A0A9P5P7R8"/>
<accession>A0A9P5P7R8</accession>
<sequence length="425" mass="48832">MPRPGKRHCHCTPYCRSLVGPQTRNRHYKGLDGAEPFASSESESETPHYTAPDHISLLIQANEDSSDSDHSDSGASESGKIAEESMDWISNSRGDIEDVELHDSFQIDHNWNDNSDSESKHKADKKSYLDDMDISESGRIIETMGDPLDLDQTWDTAKETASFRVSQNWNASKSEPELEYESDSEGIKPRSNIGATDPLQIDWNDSKSGDDLREMEIDHPSMAQNYDDSQSDTEYAGRFKDNLNDPEIDSQTISLEWSDSESDHASVKQSSEEEEWDKADDIFSYDDTYLQTLALVNPWEKENFPLVNNILDKADINAIKMFKLNIKGWLTRQAFAGIRSLFYDELNLNSEWKTIQRMHQLAETEPQWYDCCMAYTGNYSELAVCQYCKEPRHNRQGKSRRQYCYIPLIPRIKGFFQNKSMIKLM</sequence>
<evidence type="ECO:0000256" key="1">
    <source>
        <dbReference type="SAM" id="MobiDB-lite"/>
    </source>
</evidence>
<feature type="region of interest" description="Disordered" evidence="1">
    <location>
        <begin position="167"/>
        <end position="246"/>
    </location>
</feature>
<organism evidence="2 3">
    <name type="scientific">Rhodocollybia butyracea</name>
    <dbReference type="NCBI Taxonomy" id="206335"/>
    <lineage>
        <taxon>Eukaryota</taxon>
        <taxon>Fungi</taxon>
        <taxon>Dikarya</taxon>
        <taxon>Basidiomycota</taxon>
        <taxon>Agaricomycotina</taxon>
        <taxon>Agaricomycetes</taxon>
        <taxon>Agaricomycetidae</taxon>
        <taxon>Agaricales</taxon>
        <taxon>Marasmiineae</taxon>
        <taxon>Omphalotaceae</taxon>
        <taxon>Rhodocollybia</taxon>
    </lineage>
</organism>